<evidence type="ECO:0000313" key="2">
    <source>
        <dbReference type="Proteomes" id="UP000037035"/>
    </source>
</evidence>
<sequence>MESDGSCGLVSHKLEFSQVDLGNLPRFQATQTWIFKPPGHIPKPPWHCAKRDLGMCPDWLEIPYFSACWFNASSSIFRK</sequence>
<dbReference type="AlphaFoldDB" id="A0A0L6V603"/>
<proteinExistence type="predicted"/>
<gene>
    <name evidence="1" type="ORF">VP01_2650g1</name>
</gene>
<accession>A0A0L6V603</accession>
<comment type="caution">
    <text evidence="1">The sequence shown here is derived from an EMBL/GenBank/DDBJ whole genome shotgun (WGS) entry which is preliminary data.</text>
</comment>
<evidence type="ECO:0000313" key="1">
    <source>
        <dbReference type="EMBL" id="KNZ55555.1"/>
    </source>
</evidence>
<organism evidence="1 2">
    <name type="scientific">Puccinia sorghi</name>
    <dbReference type="NCBI Taxonomy" id="27349"/>
    <lineage>
        <taxon>Eukaryota</taxon>
        <taxon>Fungi</taxon>
        <taxon>Dikarya</taxon>
        <taxon>Basidiomycota</taxon>
        <taxon>Pucciniomycotina</taxon>
        <taxon>Pucciniomycetes</taxon>
        <taxon>Pucciniales</taxon>
        <taxon>Pucciniaceae</taxon>
        <taxon>Puccinia</taxon>
    </lineage>
</organism>
<keyword evidence="2" id="KW-1185">Reference proteome</keyword>
<dbReference type="Proteomes" id="UP000037035">
    <property type="component" value="Unassembled WGS sequence"/>
</dbReference>
<dbReference type="EMBL" id="LAVV01007558">
    <property type="protein sequence ID" value="KNZ55555.1"/>
    <property type="molecule type" value="Genomic_DNA"/>
</dbReference>
<dbReference type="VEuPathDB" id="FungiDB:VP01_2650g1"/>
<protein>
    <submittedName>
        <fullName evidence="1">Uncharacterized protein</fullName>
    </submittedName>
</protein>
<name>A0A0L6V603_9BASI</name>
<reference evidence="1 2" key="1">
    <citation type="submission" date="2015-08" db="EMBL/GenBank/DDBJ databases">
        <title>Next Generation Sequencing and Analysis of the Genome of Puccinia sorghi L Schw, the Causal Agent of Maize Common Rust.</title>
        <authorList>
            <person name="Rochi L."/>
            <person name="Burguener G."/>
            <person name="Darino M."/>
            <person name="Turjanski A."/>
            <person name="Kreff E."/>
            <person name="Dieguez M.J."/>
            <person name="Sacco F."/>
        </authorList>
    </citation>
    <scope>NUCLEOTIDE SEQUENCE [LARGE SCALE GENOMIC DNA]</scope>
    <source>
        <strain evidence="1 2">RO10H11247</strain>
    </source>
</reference>